<dbReference type="SUPFAM" id="SSF55729">
    <property type="entry name" value="Acyl-CoA N-acyltransferases (Nat)"/>
    <property type="match status" value="1"/>
</dbReference>
<dbReference type="GO" id="GO:0016746">
    <property type="term" value="F:acyltransferase activity"/>
    <property type="evidence" value="ECO:0007669"/>
    <property type="project" value="UniProtKB-KW"/>
</dbReference>
<gene>
    <name evidence="1" type="ORF">AADV58_00700</name>
</gene>
<evidence type="ECO:0000313" key="2">
    <source>
        <dbReference type="Proteomes" id="UP001479520"/>
    </source>
</evidence>
<dbReference type="InterPro" id="IPR027365">
    <property type="entry name" value="GNAT_acetyltra_YdfB-like"/>
</dbReference>
<organism evidence="1 2">
    <name type="scientific">Azonexus hydrophilus</name>
    <dbReference type="NCBI Taxonomy" id="418702"/>
    <lineage>
        <taxon>Bacteria</taxon>
        <taxon>Pseudomonadati</taxon>
        <taxon>Pseudomonadota</taxon>
        <taxon>Betaproteobacteria</taxon>
        <taxon>Rhodocyclales</taxon>
        <taxon>Azonexaceae</taxon>
        <taxon>Azonexus</taxon>
    </lineage>
</organism>
<dbReference type="InterPro" id="IPR016181">
    <property type="entry name" value="Acyl_CoA_acyltransferase"/>
</dbReference>
<proteinExistence type="predicted"/>
<dbReference type="EMBL" id="CP151406">
    <property type="protein sequence ID" value="WZJ21694.1"/>
    <property type="molecule type" value="Genomic_DNA"/>
</dbReference>
<sequence>MVRLPPSQHPAAHALYLDHDTYFPLIAAVLGGEQDGVILADREKNPSQVYVEHAFGFAQVFGRPVPEFERALQHYLLIDRTFSSTKVRLYTPHCPSFLQASEYDGLRSWRQHFELDTIHTGTTALAKEPPVKGLALVYADATHVNLIEDNFGVVGRFWRTSNDFARYSNAVLAFVAGQPAALCYAAAVAGGRAEIDVLTLPAYRQLGLAKAVVHSFNQRCLAQNVLPLWDCFTNNTPSVALCRSIGFIPLGDPYPFFTISR</sequence>
<dbReference type="Pfam" id="PF12746">
    <property type="entry name" value="GNAT_acetyltran"/>
    <property type="match status" value="1"/>
</dbReference>
<dbReference type="Gene3D" id="3.40.630.30">
    <property type="match status" value="1"/>
</dbReference>
<dbReference type="Proteomes" id="UP001479520">
    <property type="component" value="Chromosome"/>
</dbReference>
<keyword evidence="1" id="KW-0808">Transferase</keyword>
<accession>A0ABZ2XGD4</accession>
<dbReference type="RefSeq" id="WP_341743793.1">
    <property type="nucleotide sequence ID" value="NZ_CP151406.1"/>
</dbReference>
<evidence type="ECO:0000313" key="1">
    <source>
        <dbReference type="EMBL" id="WZJ21694.1"/>
    </source>
</evidence>
<keyword evidence="1" id="KW-0012">Acyltransferase</keyword>
<keyword evidence="2" id="KW-1185">Reference proteome</keyword>
<name>A0ABZ2XGD4_9RHOO</name>
<reference evidence="1 2" key="1">
    <citation type="submission" date="2024-04" db="EMBL/GenBank/DDBJ databases">
        <title>Dissimilatory iodate-reducing microorganisms contribute to the enrichment of iodine in groundwater.</title>
        <authorList>
            <person name="Jiang Z."/>
        </authorList>
    </citation>
    <scope>NUCLEOTIDE SEQUENCE [LARGE SCALE GENOMIC DNA]</scope>
    <source>
        <strain evidence="1 2">NCP973</strain>
    </source>
</reference>
<dbReference type="EC" id="2.3.1.-" evidence="1"/>
<protein>
    <submittedName>
        <fullName evidence="1">GNAT family N-acetyltransferase</fullName>
        <ecNumber evidence="1">2.3.1.-</ecNumber>
    </submittedName>
</protein>